<sequence length="119" mass="13317">MKKTTYLIVLLFSMQFVLAQSDSDYQNAIAIVSDGYNSNNAQKIFDAFSADLQSSFTLDKVKTFISKNQSTKGTMGESSFLLDDNGSKRYLTEFENASSILIIKLTADNKINQLALEEY</sequence>
<protein>
    <recommendedName>
        <fullName evidence="4">DUF3887 domain-containing protein</fullName>
    </recommendedName>
</protein>
<dbReference type="AlphaFoldDB" id="A0A1M6BG50"/>
<evidence type="ECO:0000313" key="2">
    <source>
        <dbReference type="EMBL" id="SHI47558.1"/>
    </source>
</evidence>
<proteinExistence type="predicted"/>
<evidence type="ECO:0000256" key="1">
    <source>
        <dbReference type="SAM" id="SignalP"/>
    </source>
</evidence>
<dbReference type="RefSeq" id="WP_073314103.1">
    <property type="nucleotide sequence ID" value="NZ_FQYP01000001.1"/>
</dbReference>
<evidence type="ECO:0008006" key="4">
    <source>
        <dbReference type="Google" id="ProtNLM"/>
    </source>
</evidence>
<name>A0A1M6BG50_9FLAO</name>
<feature type="signal peptide" evidence="1">
    <location>
        <begin position="1"/>
        <end position="19"/>
    </location>
</feature>
<keyword evidence="1" id="KW-0732">Signal</keyword>
<gene>
    <name evidence="2" type="ORF">SAMN04488508_101802</name>
</gene>
<dbReference type="Proteomes" id="UP000184432">
    <property type="component" value="Unassembled WGS sequence"/>
</dbReference>
<dbReference type="OrthoDB" id="1189715at2"/>
<accession>A0A1M6BG50</accession>
<feature type="chain" id="PRO_5012748242" description="DUF3887 domain-containing protein" evidence="1">
    <location>
        <begin position="20"/>
        <end position="119"/>
    </location>
</feature>
<reference evidence="3" key="1">
    <citation type="submission" date="2016-11" db="EMBL/GenBank/DDBJ databases">
        <authorList>
            <person name="Varghese N."/>
            <person name="Submissions S."/>
        </authorList>
    </citation>
    <scope>NUCLEOTIDE SEQUENCE [LARGE SCALE GENOMIC DNA]</scope>
    <source>
        <strain evidence="3">DSM 22623</strain>
    </source>
</reference>
<organism evidence="2 3">
    <name type="scientific">Aquimarina spongiae</name>
    <dbReference type="NCBI Taxonomy" id="570521"/>
    <lineage>
        <taxon>Bacteria</taxon>
        <taxon>Pseudomonadati</taxon>
        <taxon>Bacteroidota</taxon>
        <taxon>Flavobacteriia</taxon>
        <taxon>Flavobacteriales</taxon>
        <taxon>Flavobacteriaceae</taxon>
        <taxon>Aquimarina</taxon>
    </lineage>
</organism>
<dbReference type="EMBL" id="FQYP01000001">
    <property type="protein sequence ID" value="SHI47558.1"/>
    <property type="molecule type" value="Genomic_DNA"/>
</dbReference>
<dbReference type="STRING" id="570521.SAMN04488508_101802"/>
<keyword evidence="3" id="KW-1185">Reference proteome</keyword>
<evidence type="ECO:0000313" key="3">
    <source>
        <dbReference type="Proteomes" id="UP000184432"/>
    </source>
</evidence>